<gene>
    <name evidence="1" type="ORF">AAHA92_00376</name>
</gene>
<sequence length="242" mass="27469">MNFPPQYMFFYKGKWTPEMDTILVDTLLRLKGEAGWILEEFPSYFLLTAGKEIEEKEHVLLYEIELSNWDFRTKSVIAPEAVWGKMCKKNPLAGAYFYVEEPQYTKLACLFGMDDIKVEGEKEVILISESTEKKSDEEPSCYEIDDACEEVTSPTAKPAVRANRKPFTDVNELTDRESTTEPGLYFINVAPDGKLRTRLEKGRVLPKVQAVNTPGVGLSNPSSHASSCRSNSPIGWWSHLQK</sequence>
<dbReference type="Proteomes" id="UP001567538">
    <property type="component" value="Unassembled WGS sequence"/>
</dbReference>
<protein>
    <submittedName>
        <fullName evidence="1">Uncharacterized protein</fullName>
    </submittedName>
</protein>
<proteinExistence type="predicted"/>
<name>A0ABD1IJC4_SALDI</name>
<comment type="caution">
    <text evidence="1">The sequence shown here is derived from an EMBL/GenBank/DDBJ whole genome shotgun (WGS) entry which is preliminary data.</text>
</comment>
<dbReference type="EMBL" id="JBEAFC010000001">
    <property type="protein sequence ID" value="KAL1568815.1"/>
    <property type="molecule type" value="Genomic_DNA"/>
</dbReference>
<evidence type="ECO:0000313" key="1">
    <source>
        <dbReference type="EMBL" id="KAL1568815.1"/>
    </source>
</evidence>
<accession>A0ABD1IJC4</accession>
<organism evidence="1 2">
    <name type="scientific">Salvia divinorum</name>
    <name type="common">Maria pastora</name>
    <name type="synonym">Diviner's sage</name>
    <dbReference type="NCBI Taxonomy" id="28513"/>
    <lineage>
        <taxon>Eukaryota</taxon>
        <taxon>Viridiplantae</taxon>
        <taxon>Streptophyta</taxon>
        <taxon>Embryophyta</taxon>
        <taxon>Tracheophyta</taxon>
        <taxon>Spermatophyta</taxon>
        <taxon>Magnoliopsida</taxon>
        <taxon>eudicotyledons</taxon>
        <taxon>Gunneridae</taxon>
        <taxon>Pentapetalae</taxon>
        <taxon>asterids</taxon>
        <taxon>lamiids</taxon>
        <taxon>Lamiales</taxon>
        <taxon>Lamiaceae</taxon>
        <taxon>Nepetoideae</taxon>
        <taxon>Mentheae</taxon>
        <taxon>Salviinae</taxon>
        <taxon>Salvia</taxon>
        <taxon>Salvia subgen. Calosphace</taxon>
    </lineage>
</organism>
<reference evidence="1 2" key="1">
    <citation type="submission" date="2024-06" db="EMBL/GenBank/DDBJ databases">
        <title>A chromosome level genome sequence of Diviner's sage (Salvia divinorum).</title>
        <authorList>
            <person name="Ford S.A."/>
            <person name="Ro D.-K."/>
            <person name="Ness R.W."/>
            <person name="Phillips M.A."/>
        </authorList>
    </citation>
    <scope>NUCLEOTIDE SEQUENCE [LARGE SCALE GENOMIC DNA]</scope>
    <source>
        <strain evidence="1">SAF-2024a</strain>
        <tissue evidence="1">Leaf</tissue>
    </source>
</reference>
<dbReference type="AlphaFoldDB" id="A0ABD1IJC4"/>
<keyword evidence="2" id="KW-1185">Reference proteome</keyword>
<evidence type="ECO:0000313" key="2">
    <source>
        <dbReference type="Proteomes" id="UP001567538"/>
    </source>
</evidence>